<reference evidence="1 2" key="1">
    <citation type="submission" date="2019-10" db="EMBL/GenBank/DDBJ databases">
        <title>Draft Genome Sequence of the Caffeine Degrading Methylotroph Methylorubrum populi PINKEL.</title>
        <authorList>
            <person name="Dawson S.C."/>
            <person name="Zhang X."/>
            <person name="Wright M.E."/>
            <person name="Sharma G."/>
            <person name="Langner J.T."/>
            <person name="Ditty J.L."/>
            <person name="Subuyuj G.A."/>
        </authorList>
    </citation>
    <scope>NUCLEOTIDE SEQUENCE [LARGE SCALE GENOMIC DNA]</scope>
    <source>
        <strain evidence="1 2">Pinkel</strain>
    </source>
</reference>
<sequence>MRSSLSIFWSAAFEGGTSFDSGHQLGRAAEHERIVDNLVPVP</sequence>
<evidence type="ECO:0000313" key="2">
    <source>
        <dbReference type="Proteomes" id="UP000469949"/>
    </source>
</evidence>
<dbReference type="AlphaFoldDB" id="A0A833J4F4"/>
<dbReference type="Proteomes" id="UP000469949">
    <property type="component" value="Unassembled WGS sequence"/>
</dbReference>
<gene>
    <name evidence="1" type="ORF">F8B43_2476</name>
</gene>
<accession>A0A833J4F4</accession>
<protein>
    <submittedName>
        <fullName evidence="1">Uncharacterized protein</fullName>
    </submittedName>
</protein>
<dbReference type="EMBL" id="WEKV01000010">
    <property type="protein sequence ID" value="KAB7784443.1"/>
    <property type="molecule type" value="Genomic_DNA"/>
</dbReference>
<comment type="caution">
    <text evidence="1">The sequence shown here is derived from an EMBL/GenBank/DDBJ whole genome shotgun (WGS) entry which is preliminary data.</text>
</comment>
<proteinExistence type="predicted"/>
<evidence type="ECO:0000313" key="1">
    <source>
        <dbReference type="EMBL" id="KAB7784443.1"/>
    </source>
</evidence>
<name>A0A833J4F4_9HYPH</name>
<organism evidence="1 2">
    <name type="scientific">Methylorubrum populi</name>
    <dbReference type="NCBI Taxonomy" id="223967"/>
    <lineage>
        <taxon>Bacteria</taxon>
        <taxon>Pseudomonadati</taxon>
        <taxon>Pseudomonadota</taxon>
        <taxon>Alphaproteobacteria</taxon>
        <taxon>Hyphomicrobiales</taxon>
        <taxon>Methylobacteriaceae</taxon>
        <taxon>Methylorubrum</taxon>
    </lineage>
</organism>